<evidence type="ECO:0000256" key="4">
    <source>
        <dbReference type="ARBA" id="ARBA00022692"/>
    </source>
</evidence>
<dbReference type="InterPro" id="IPR036259">
    <property type="entry name" value="MFS_trans_sf"/>
</dbReference>
<evidence type="ECO:0000256" key="8">
    <source>
        <dbReference type="ARBA" id="ARBA00038459"/>
    </source>
</evidence>
<name>A0A366SAT8_9HYPO</name>
<evidence type="ECO:0000313" key="11">
    <source>
        <dbReference type="EMBL" id="RBR26409.1"/>
    </source>
</evidence>
<comment type="subcellular location">
    <subcellularLocation>
        <location evidence="1">Cell membrane</location>
        <topology evidence="1">Multi-pass membrane protein</topology>
    </subcellularLocation>
</comment>
<keyword evidence="4 9" id="KW-0812">Transmembrane</keyword>
<feature type="transmembrane region" description="Helical" evidence="9">
    <location>
        <begin position="316"/>
        <end position="342"/>
    </location>
</feature>
<gene>
    <name evidence="11" type="ORF">FIESC28_00814</name>
</gene>
<feature type="transmembrane region" description="Helical" evidence="9">
    <location>
        <begin position="348"/>
        <end position="373"/>
    </location>
</feature>
<keyword evidence="7" id="KW-0325">Glycoprotein</keyword>
<evidence type="ECO:0000256" key="7">
    <source>
        <dbReference type="ARBA" id="ARBA00023180"/>
    </source>
</evidence>
<evidence type="ECO:0000259" key="10">
    <source>
        <dbReference type="PROSITE" id="PS50850"/>
    </source>
</evidence>
<evidence type="ECO:0000313" key="12">
    <source>
        <dbReference type="Proteomes" id="UP000253153"/>
    </source>
</evidence>
<keyword evidence="12" id="KW-1185">Reference proteome</keyword>
<dbReference type="RefSeq" id="XP_031021000.1">
    <property type="nucleotide sequence ID" value="XM_031154965.1"/>
</dbReference>
<protein>
    <recommendedName>
        <fullName evidence="10">Major facilitator superfamily (MFS) profile domain-containing protein</fullName>
    </recommendedName>
</protein>
<dbReference type="OrthoDB" id="446368at2759"/>
<accession>A0A366SAT8</accession>
<feature type="transmembrane region" description="Helical" evidence="9">
    <location>
        <begin position="420"/>
        <end position="444"/>
    </location>
</feature>
<dbReference type="CDD" id="cd17323">
    <property type="entry name" value="MFS_Tpo1_MDR_like"/>
    <property type="match status" value="1"/>
</dbReference>
<keyword evidence="5 9" id="KW-1133">Transmembrane helix</keyword>
<evidence type="ECO:0000256" key="1">
    <source>
        <dbReference type="ARBA" id="ARBA00004651"/>
    </source>
</evidence>
<feature type="transmembrane region" description="Helical" evidence="9">
    <location>
        <begin position="83"/>
        <end position="99"/>
    </location>
</feature>
<evidence type="ECO:0000256" key="3">
    <source>
        <dbReference type="ARBA" id="ARBA00022475"/>
    </source>
</evidence>
<dbReference type="InterPro" id="IPR020846">
    <property type="entry name" value="MFS_dom"/>
</dbReference>
<comment type="similarity">
    <text evidence="8">Belongs to the major facilitator superfamily. DHA1 family. Polyamines/proton antiporter (TC 2.A.1.2.16) subfamily.</text>
</comment>
<evidence type="ECO:0000256" key="2">
    <source>
        <dbReference type="ARBA" id="ARBA00022448"/>
    </source>
</evidence>
<feature type="transmembrane region" description="Helical" evidence="9">
    <location>
        <begin position="563"/>
        <end position="585"/>
    </location>
</feature>
<feature type="transmembrane region" description="Helical" evidence="9">
    <location>
        <begin position="394"/>
        <end position="414"/>
    </location>
</feature>
<feature type="transmembrane region" description="Helical" evidence="9">
    <location>
        <begin position="120"/>
        <end position="139"/>
    </location>
</feature>
<evidence type="ECO:0000256" key="5">
    <source>
        <dbReference type="ARBA" id="ARBA00022989"/>
    </source>
</evidence>
<dbReference type="Proteomes" id="UP000253153">
    <property type="component" value="Unassembled WGS sequence"/>
</dbReference>
<evidence type="ECO:0000256" key="6">
    <source>
        <dbReference type="ARBA" id="ARBA00023136"/>
    </source>
</evidence>
<dbReference type="Pfam" id="PF07690">
    <property type="entry name" value="MFS_1"/>
    <property type="match status" value="1"/>
</dbReference>
<keyword evidence="3" id="KW-1003">Cell membrane</keyword>
<dbReference type="EMBL" id="QKXC01000021">
    <property type="protein sequence ID" value="RBR26409.1"/>
    <property type="molecule type" value="Genomic_DNA"/>
</dbReference>
<feature type="transmembrane region" description="Helical" evidence="9">
    <location>
        <begin position="207"/>
        <end position="227"/>
    </location>
</feature>
<sequence>MTIDTRPDSSSLSSDTAANNMEAQTSNSIYLRLCSFLGHPHVDTKTLLEQKYPGNGTPDSPFLITFLPNDPQNPMTFPLWKKWFFTALQALATLATTFASSAYSGGIKQVIKSFKVSQEVATLGISLYVLGFALGPLVWAPLSELYGRRKIFFFSFMAATAFSAGAARAGSIAALLVLRFLVGSIGSAPMSNAPGVIADMFDKSQRGLAMCMFSGAPFLGPAVGPIAGGFLAQTQGWRWLQVLMAIFTGVIWIVASLSIPETYAPYILRRRAQRLSKNTGKTYISALDVDKPPTSAAHQLGTALTRPWVLLLKEPIVLITSIYISIIYGTMYMCFAAFPIVFQNGRGWSQGIGGLAFTGTVVGVILAILSFVFEDKRYARAAARKGAPLEPEDRLPPAMVGSIFIPIGLFWFAWTIFPSIHWSVPIIGTVFFAWGLVLVFMALLNYLIDSYVIFAASVMAANSALRSLFGAAFPLFTRQMYHNLGNHWASSIPAFLALACVPFPFLFFKYGQQIRLKCEYAAEAVNVLEKMRSQHITVTEDDAMEEADTIWRSRSRASMERRLTMKFLVALAPFISTAAAVDGYLHITPDCTVRSGPGGFGSYLRCTNMRARTCCGIDTTDSPYQSLAIRGVMDGTSMWATGYIGGNCTTIQAFGGSNWNSQFCIYYSGFNFTGLDHSNWARKRAGGKKECQRPDTLVLSDGTEYDLTALDVDDFKDIIDTSAKATQITEISEKFEKFIVK</sequence>
<evidence type="ECO:0000256" key="9">
    <source>
        <dbReference type="SAM" id="Phobius"/>
    </source>
</evidence>
<dbReference type="InterPro" id="IPR011701">
    <property type="entry name" value="MFS"/>
</dbReference>
<dbReference type="GO" id="GO:0005886">
    <property type="term" value="C:plasma membrane"/>
    <property type="evidence" value="ECO:0007669"/>
    <property type="project" value="UniProtKB-SubCell"/>
</dbReference>
<keyword evidence="6 9" id="KW-0472">Membrane</keyword>
<organism evidence="11 12">
    <name type="scientific">Fusarium coffeatum</name>
    <dbReference type="NCBI Taxonomy" id="231269"/>
    <lineage>
        <taxon>Eukaryota</taxon>
        <taxon>Fungi</taxon>
        <taxon>Dikarya</taxon>
        <taxon>Ascomycota</taxon>
        <taxon>Pezizomycotina</taxon>
        <taxon>Sordariomycetes</taxon>
        <taxon>Hypocreomycetidae</taxon>
        <taxon>Hypocreales</taxon>
        <taxon>Nectriaceae</taxon>
        <taxon>Fusarium</taxon>
        <taxon>Fusarium incarnatum-equiseti species complex</taxon>
    </lineage>
</organism>
<dbReference type="GeneID" id="41990261"/>
<dbReference type="PROSITE" id="PS50850">
    <property type="entry name" value="MFS"/>
    <property type="match status" value="1"/>
</dbReference>
<dbReference type="SUPFAM" id="SSF103473">
    <property type="entry name" value="MFS general substrate transporter"/>
    <property type="match status" value="1"/>
</dbReference>
<feature type="transmembrane region" description="Helical" evidence="9">
    <location>
        <begin position="151"/>
        <end position="182"/>
    </location>
</feature>
<keyword evidence="2" id="KW-0813">Transport</keyword>
<dbReference type="PANTHER" id="PTHR23502:SF186">
    <property type="entry name" value="MAJOR FACILITATOR SUPERFAMILY (MFS) PROFILE DOMAIN-CONTAINING PROTEIN"/>
    <property type="match status" value="1"/>
</dbReference>
<dbReference type="Gene3D" id="1.20.1250.20">
    <property type="entry name" value="MFS general substrate transporter like domains"/>
    <property type="match status" value="1"/>
</dbReference>
<reference evidence="11 12" key="1">
    <citation type="submission" date="2018-06" db="EMBL/GenBank/DDBJ databases">
        <title>Fusarium incarnatum-equiseti species complex species 28.</title>
        <authorList>
            <person name="Gardiner D.M."/>
        </authorList>
    </citation>
    <scope>NUCLEOTIDE SEQUENCE [LARGE SCALE GENOMIC DNA]</scope>
    <source>
        <strain evidence="11 12">FIESC_28</strain>
    </source>
</reference>
<feature type="transmembrane region" description="Helical" evidence="9">
    <location>
        <begin position="488"/>
        <end position="508"/>
    </location>
</feature>
<feature type="transmembrane region" description="Helical" evidence="9">
    <location>
        <begin position="451"/>
        <end position="476"/>
    </location>
</feature>
<dbReference type="PANTHER" id="PTHR23502">
    <property type="entry name" value="MAJOR FACILITATOR SUPERFAMILY"/>
    <property type="match status" value="1"/>
</dbReference>
<comment type="caution">
    <text evidence="11">The sequence shown here is derived from an EMBL/GenBank/DDBJ whole genome shotgun (WGS) entry which is preliminary data.</text>
</comment>
<proteinExistence type="inferred from homology"/>
<feature type="domain" description="Major facilitator superfamily (MFS) profile" evidence="10">
    <location>
        <begin position="85"/>
        <end position="512"/>
    </location>
</feature>
<feature type="transmembrane region" description="Helical" evidence="9">
    <location>
        <begin position="239"/>
        <end position="260"/>
    </location>
</feature>
<dbReference type="FunFam" id="1.20.1250.20:FF:000266">
    <property type="entry name" value="MFS multidrug transporter, putative"/>
    <property type="match status" value="1"/>
</dbReference>
<dbReference type="GO" id="GO:0022857">
    <property type="term" value="F:transmembrane transporter activity"/>
    <property type="evidence" value="ECO:0007669"/>
    <property type="project" value="InterPro"/>
</dbReference>
<dbReference type="AlphaFoldDB" id="A0A366SAT8"/>